<dbReference type="PANTHER" id="PTHR37418:SF2">
    <property type="entry name" value="3-KETO-5-AMINOHEXANOATE CLEAVAGE ENZYME"/>
    <property type="match status" value="1"/>
</dbReference>
<comment type="cofactor">
    <cofactor evidence="1">
        <name>Zn(2+)</name>
        <dbReference type="ChEBI" id="CHEBI:29105"/>
    </cofactor>
</comment>
<dbReference type="Pfam" id="PF05853">
    <property type="entry name" value="BKACE"/>
    <property type="match status" value="1"/>
</dbReference>
<keyword evidence="4" id="KW-0862">Zinc</keyword>
<evidence type="ECO:0000256" key="1">
    <source>
        <dbReference type="ARBA" id="ARBA00001947"/>
    </source>
</evidence>
<protein>
    <submittedName>
        <fullName evidence="5">3-keto-5-aminohexanoate cleavage protein</fullName>
    </submittedName>
</protein>
<dbReference type="Gene3D" id="3.20.20.70">
    <property type="entry name" value="Aldolase class I"/>
    <property type="match status" value="1"/>
</dbReference>
<keyword evidence="2" id="KW-0808">Transferase</keyword>
<evidence type="ECO:0000256" key="2">
    <source>
        <dbReference type="ARBA" id="ARBA00022679"/>
    </source>
</evidence>
<organism evidence="5 6">
    <name type="scientific">Govanella unica</name>
    <dbReference type="NCBI Taxonomy" id="2975056"/>
    <lineage>
        <taxon>Bacteria</taxon>
        <taxon>Pseudomonadati</taxon>
        <taxon>Pseudomonadota</taxon>
        <taxon>Alphaproteobacteria</taxon>
        <taxon>Emcibacterales</taxon>
        <taxon>Govanellaceae</taxon>
        <taxon>Govanella</taxon>
    </lineage>
</organism>
<evidence type="ECO:0000256" key="3">
    <source>
        <dbReference type="ARBA" id="ARBA00022723"/>
    </source>
</evidence>
<dbReference type="GO" id="GO:0046872">
    <property type="term" value="F:metal ion binding"/>
    <property type="evidence" value="ECO:0007669"/>
    <property type="project" value="UniProtKB-KW"/>
</dbReference>
<gene>
    <name evidence="5" type="ORF">NYP16_10595</name>
</gene>
<dbReference type="EMBL" id="JANWOI010000003">
    <property type="protein sequence ID" value="MDA5194399.1"/>
    <property type="molecule type" value="Genomic_DNA"/>
</dbReference>
<dbReference type="PANTHER" id="PTHR37418">
    <property type="entry name" value="3-KETO-5-AMINOHEXANOATE CLEAVAGE ENZYME-RELATED"/>
    <property type="match status" value="1"/>
</dbReference>
<evidence type="ECO:0000313" key="6">
    <source>
        <dbReference type="Proteomes" id="UP001141619"/>
    </source>
</evidence>
<dbReference type="GO" id="GO:0043720">
    <property type="term" value="F:3-keto-5-aminohexanoate cleavage activity"/>
    <property type="evidence" value="ECO:0007669"/>
    <property type="project" value="InterPro"/>
</dbReference>
<dbReference type="AlphaFoldDB" id="A0A9X3TZ30"/>
<reference evidence="5" key="1">
    <citation type="submission" date="2022-08" db="EMBL/GenBank/DDBJ databases">
        <authorList>
            <person name="Vandamme P."/>
            <person name="Hettiarachchi A."/>
            <person name="Peeters C."/>
            <person name="Cnockaert M."/>
            <person name="Carlier A."/>
        </authorList>
    </citation>
    <scope>NUCLEOTIDE SEQUENCE</scope>
    <source>
        <strain evidence="5">LMG 31809</strain>
    </source>
</reference>
<dbReference type="InterPro" id="IPR013785">
    <property type="entry name" value="Aldolase_TIM"/>
</dbReference>
<dbReference type="InterPro" id="IPR008567">
    <property type="entry name" value="BKACE"/>
</dbReference>
<name>A0A9X3TZ30_9PROT</name>
<evidence type="ECO:0000313" key="5">
    <source>
        <dbReference type="EMBL" id="MDA5194399.1"/>
    </source>
</evidence>
<sequence length="311" mass="34199">MKKTEKVIITCAITGSIHTPTMSPYLPITPEQIIEQSVEAAEAGAAILHLHARDPIDGRPSPDPELFMQFLPQIKQRTNAVVNITTGGAPGFSEDDRLAAPLRAQPEMTSLNMGSMNFGVFGLADKYTDWKHPWEKPFLEASAKFAANHNFALIERIIRELGEGHGTKFEYECYDLGHLYNVAHFADRGLIKPPFLIQGIFGVLGGIGADLENLTLMKQTADRLFGDDYYLSCFGIGRAQMRFLTMSAMMGGNVRVGLEDSLMIGRGQLAKSNAEQVRKIRSILTELGIEIATPDEARQMLALKGGDQVAF</sequence>
<dbReference type="Proteomes" id="UP001141619">
    <property type="component" value="Unassembled WGS sequence"/>
</dbReference>
<keyword evidence="3" id="KW-0479">Metal-binding</keyword>
<evidence type="ECO:0000256" key="4">
    <source>
        <dbReference type="ARBA" id="ARBA00022833"/>
    </source>
</evidence>
<accession>A0A9X3TZ30</accession>
<keyword evidence="6" id="KW-1185">Reference proteome</keyword>
<proteinExistence type="predicted"/>
<dbReference type="RefSeq" id="WP_274944102.1">
    <property type="nucleotide sequence ID" value="NZ_JANWOI010000003.1"/>
</dbReference>
<reference evidence="5" key="2">
    <citation type="journal article" date="2023" name="Syst. Appl. Microbiol.">
        <title>Govania unica gen. nov., sp. nov., a rare biosphere bacterium that represents a novel family in the class Alphaproteobacteria.</title>
        <authorList>
            <person name="Vandamme P."/>
            <person name="Peeters C."/>
            <person name="Hettiarachchi A."/>
            <person name="Cnockaert M."/>
            <person name="Carlier A."/>
        </authorList>
    </citation>
    <scope>NUCLEOTIDE SEQUENCE</scope>
    <source>
        <strain evidence="5">LMG 31809</strain>
    </source>
</reference>
<comment type="caution">
    <text evidence="5">The sequence shown here is derived from an EMBL/GenBank/DDBJ whole genome shotgun (WGS) entry which is preliminary data.</text>
</comment>